<gene>
    <name evidence="1" type="ORF">AWB70_02222</name>
</gene>
<evidence type="ECO:0000313" key="2">
    <source>
        <dbReference type="Proteomes" id="UP000054740"/>
    </source>
</evidence>
<reference evidence="2" key="1">
    <citation type="submission" date="2016-01" db="EMBL/GenBank/DDBJ databases">
        <authorList>
            <person name="Peeters C."/>
        </authorList>
    </citation>
    <scope>NUCLEOTIDE SEQUENCE [LARGE SCALE GENOMIC DNA]</scope>
</reference>
<keyword evidence="2" id="KW-1185">Reference proteome</keyword>
<evidence type="ECO:0000313" key="1">
    <source>
        <dbReference type="EMBL" id="SAL33473.1"/>
    </source>
</evidence>
<proteinExistence type="predicted"/>
<dbReference type="EMBL" id="FCNY02000005">
    <property type="protein sequence ID" value="SAL33473.1"/>
    <property type="molecule type" value="Genomic_DNA"/>
</dbReference>
<name>A0A158GNH2_CABCO</name>
<protein>
    <submittedName>
        <fullName evidence="1">Uncharacterized protein</fullName>
    </submittedName>
</protein>
<sequence>MPLVSEPGPSSFSAKKRQLFDAFTDNGAHFADQFSVLSHVTPAVQHLPRMLLELKARNAVPYRFIEMAIVISLLNDCVRTLHD</sequence>
<dbReference type="AlphaFoldDB" id="A0A158GNH2"/>
<accession>A0A158GNH2</accession>
<dbReference type="Proteomes" id="UP000054740">
    <property type="component" value="Unassembled WGS sequence"/>
</dbReference>
<organism evidence="1 2">
    <name type="scientific">Caballeronia cordobensis</name>
    <name type="common">Burkholderia cordobensis</name>
    <dbReference type="NCBI Taxonomy" id="1353886"/>
    <lineage>
        <taxon>Bacteria</taxon>
        <taxon>Pseudomonadati</taxon>
        <taxon>Pseudomonadota</taxon>
        <taxon>Betaproteobacteria</taxon>
        <taxon>Burkholderiales</taxon>
        <taxon>Burkholderiaceae</taxon>
        <taxon>Caballeronia</taxon>
    </lineage>
</organism>